<dbReference type="EMBL" id="SSTD01009025">
    <property type="protein sequence ID" value="TYK14804.1"/>
    <property type="molecule type" value="Genomic_DNA"/>
</dbReference>
<keyword evidence="1" id="KW-0132">Cell division</keyword>
<accession>A0A5A7V155</accession>
<dbReference type="GO" id="GO:0051301">
    <property type="term" value="P:cell division"/>
    <property type="evidence" value="ECO:0007669"/>
    <property type="project" value="UniProtKB-KW"/>
</dbReference>
<dbReference type="Proteomes" id="UP000321393">
    <property type="component" value="Unassembled WGS sequence"/>
</dbReference>
<evidence type="ECO:0000313" key="2">
    <source>
        <dbReference type="EMBL" id="TYK14804.1"/>
    </source>
</evidence>
<name>A0A5A7V155_CUCMM</name>
<dbReference type="Proteomes" id="UP000321947">
    <property type="component" value="Unassembled WGS sequence"/>
</dbReference>
<protein>
    <submittedName>
        <fullName evidence="1">Cell division control protein 2-like protein</fullName>
    </submittedName>
</protein>
<keyword evidence="1" id="KW-0131">Cell cycle</keyword>
<evidence type="ECO:0000313" key="4">
    <source>
        <dbReference type="Proteomes" id="UP000321947"/>
    </source>
</evidence>
<comment type="caution">
    <text evidence="1">The sequence shown here is derived from an EMBL/GenBank/DDBJ whole genome shotgun (WGS) entry which is preliminary data.</text>
</comment>
<sequence>MAELSVLVEEWEEVVVVNYQYLYHRTLIQPPPLEDQSILGSSTMKHGRVDYEFFFRIYNGIQTFHN</sequence>
<evidence type="ECO:0000313" key="3">
    <source>
        <dbReference type="Proteomes" id="UP000321393"/>
    </source>
</evidence>
<reference evidence="3 4" key="1">
    <citation type="submission" date="2019-08" db="EMBL/GenBank/DDBJ databases">
        <title>Draft genome sequences of two oriental melons (Cucumis melo L. var makuwa).</title>
        <authorList>
            <person name="Kwon S.-Y."/>
        </authorList>
    </citation>
    <scope>NUCLEOTIDE SEQUENCE [LARGE SCALE GENOMIC DNA]</scope>
    <source>
        <strain evidence="4">cv. Chang Bougi</strain>
        <strain evidence="3">cv. SW 3</strain>
        <tissue evidence="1">Leaf</tissue>
    </source>
</reference>
<dbReference type="AlphaFoldDB" id="A0A5A7V155"/>
<evidence type="ECO:0000313" key="1">
    <source>
        <dbReference type="EMBL" id="KAA0059565.1"/>
    </source>
</evidence>
<dbReference type="EMBL" id="SSTE01006258">
    <property type="protein sequence ID" value="KAA0059565.1"/>
    <property type="molecule type" value="Genomic_DNA"/>
</dbReference>
<proteinExistence type="predicted"/>
<gene>
    <name evidence="2" type="ORF">E5676_scaffold1081G00030</name>
    <name evidence="1" type="ORF">E6C27_scaffold518G00830</name>
</gene>
<organism evidence="1 3">
    <name type="scientific">Cucumis melo var. makuwa</name>
    <name type="common">Oriental melon</name>
    <dbReference type="NCBI Taxonomy" id="1194695"/>
    <lineage>
        <taxon>Eukaryota</taxon>
        <taxon>Viridiplantae</taxon>
        <taxon>Streptophyta</taxon>
        <taxon>Embryophyta</taxon>
        <taxon>Tracheophyta</taxon>
        <taxon>Spermatophyta</taxon>
        <taxon>Magnoliopsida</taxon>
        <taxon>eudicotyledons</taxon>
        <taxon>Gunneridae</taxon>
        <taxon>Pentapetalae</taxon>
        <taxon>rosids</taxon>
        <taxon>fabids</taxon>
        <taxon>Cucurbitales</taxon>
        <taxon>Cucurbitaceae</taxon>
        <taxon>Benincaseae</taxon>
        <taxon>Cucumis</taxon>
    </lineage>
</organism>